<dbReference type="EMBL" id="JBHPBY010000063">
    <property type="protein sequence ID" value="MFC1849862.1"/>
    <property type="molecule type" value="Genomic_DNA"/>
</dbReference>
<dbReference type="Proteomes" id="UP001594351">
    <property type="component" value="Unassembled WGS sequence"/>
</dbReference>
<evidence type="ECO:0000313" key="1">
    <source>
        <dbReference type="EMBL" id="MFC1849862.1"/>
    </source>
</evidence>
<keyword evidence="2" id="KW-1185">Reference proteome</keyword>
<evidence type="ECO:0000313" key="2">
    <source>
        <dbReference type="Proteomes" id="UP001594351"/>
    </source>
</evidence>
<protein>
    <submittedName>
        <fullName evidence="1">Uncharacterized protein</fullName>
    </submittedName>
</protein>
<reference evidence="1 2" key="1">
    <citation type="submission" date="2024-09" db="EMBL/GenBank/DDBJ databases">
        <title>Laminarin stimulates single cell rates of sulfate reduction while oxygen inhibits transcriptomic activity in coastal marine sediment.</title>
        <authorList>
            <person name="Lindsay M."/>
            <person name="Orcutt B."/>
            <person name="Emerson D."/>
            <person name="Stepanauskas R."/>
            <person name="D'Angelo T."/>
        </authorList>
    </citation>
    <scope>NUCLEOTIDE SEQUENCE [LARGE SCALE GENOMIC DNA]</scope>
    <source>
        <strain evidence="1">SAG AM-311-K15</strain>
    </source>
</reference>
<name>A0ABV6YUI0_UNCC1</name>
<proteinExistence type="predicted"/>
<organism evidence="1 2">
    <name type="scientific">candidate division CSSED10-310 bacterium</name>
    <dbReference type="NCBI Taxonomy" id="2855610"/>
    <lineage>
        <taxon>Bacteria</taxon>
        <taxon>Bacteria division CSSED10-310</taxon>
    </lineage>
</organism>
<gene>
    <name evidence="1" type="ORF">ACFL27_06600</name>
</gene>
<accession>A0ABV6YUI0</accession>
<sequence>MLYVLVLPVQAQTPQGALCVVWSQSEGTSLNDEGWDVAVDEEGTVYLTGIKTVAGNNDVLLCRFSPDGQDKLCINWGGQLSQKGFAIGFSLYYRRFSK</sequence>
<comment type="caution">
    <text evidence="1">The sequence shown here is derived from an EMBL/GenBank/DDBJ whole genome shotgun (WGS) entry which is preliminary data.</text>
</comment>